<name>A0A8S5SNU5_9CAUD</name>
<accession>A0A8S5SNU5</accession>
<sequence>MPGELSRWLRPAVSRGALNIKRAMQADLEQSGNAGIRAVARSISYDLIDGDHTIEAEIGPDKPSGALANIAYFGTSRGGGHTRDPIEPLNEEAEAFQKAVAEIVEDLWG</sequence>
<organism evidence="1">
    <name type="scientific">Siphoviridae sp. ctj912</name>
    <dbReference type="NCBI Taxonomy" id="2827920"/>
    <lineage>
        <taxon>Viruses</taxon>
        <taxon>Duplodnaviria</taxon>
        <taxon>Heunggongvirae</taxon>
        <taxon>Uroviricota</taxon>
        <taxon>Caudoviricetes</taxon>
    </lineage>
</organism>
<dbReference type="EMBL" id="BK032637">
    <property type="protein sequence ID" value="DAF52483.1"/>
    <property type="molecule type" value="Genomic_DNA"/>
</dbReference>
<evidence type="ECO:0000313" key="1">
    <source>
        <dbReference type="EMBL" id="DAF52483.1"/>
    </source>
</evidence>
<reference evidence="1" key="1">
    <citation type="journal article" date="2021" name="Proc. Natl. Acad. Sci. U.S.A.">
        <title>A Catalog of Tens of Thousands of Viruses from Human Metagenomes Reveals Hidden Associations with Chronic Diseases.</title>
        <authorList>
            <person name="Tisza M.J."/>
            <person name="Buck C.B."/>
        </authorList>
    </citation>
    <scope>NUCLEOTIDE SEQUENCE</scope>
    <source>
        <strain evidence="1">Ctj912</strain>
    </source>
</reference>
<protein>
    <submittedName>
        <fullName evidence="1">Uncharacterized protein</fullName>
    </submittedName>
</protein>
<proteinExistence type="predicted"/>